<feature type="compositionally biased region" description="Polar residues" evidence="2">
    <location>
        <begin position="758"/>
        <end position="768"/>
    </location>
</feature>
<proteinExistence type="predicted"/>
<evidence type="ECO:0000313" key="3">
    <source>
        <dbReference type="EMBL" id="SJL10377.1"/>
    </source>
</evidence>
<gene>
    <name evidence="3" type="ORF">ARMOST_13763</name>
</gene>
<dbReference type="OrthoDB" id="3222060at2759"/>
<feature type="region of interest" description="Disordered" evidence="2">
    <location>
        <begin position="456"/>
        <end position="512"/>
    </location>
</feature>
<evidence type="ECO:0000256" key="2">
    <source>
        <dbReference type="SAM" id="MobiDB-lite"/>
    </source>
</evidence>
<name>A0A284RNP0_ARMOS</name>
<dbReference type="CDD" id="cd14724">
    <property type="entry name" value="ZIP_Gal4-like_1"/>
    <property type="match status" value="1"/>
</dbReference>
<accession>A0A284RNP0</accession>
<evidence type="ECO:0000256" key="1">
    <source>
        <dbReference type="SAM" id="Coils"/>
    </source>
</evidence>
<dbReference type="STRING" id="47428.A0A284RNP0"/>
<feature type="region of interest" description="Disordered" evidence="2">
    <location>
        <begin position="292"/>
        <end position="311"/>
    </location>
</feature>
<dbReference type="Proteomes" id="UP000219338">
    <property type="component" value="Unassembled WGS sequence"/>
</dbReference>
<sequence>MEQRPHVLYITHLIRKGHGYPFWYPEPDSSRSAAYTERGVHPGDVGILNDIGGFNYLFNIFCDADDPVNNGNVPPDFQPLRPPNSEPLLIMPGCYRDNITSVDVNYTEISAGMSADATGLARAGASFEFSTTKESAAILCLPNSATKHENLNKGAIKEYATANGAAWYNYVNGSQYLARDAPNGSLYVVTGCDITDSWGTAAVRKPSHSRSLCLSFTAAGVAGGEVRAGHTWSAGSSVDARVYPLPLARYSYPVDRENQCIFARGFTLSLSDGLFKSSGKTVLTDISGSRKDKIPSFDNRAPPQLSGEAASSARPSYFRPLMSWMSHGASSETDNKDDAAGWVSDMDIDSEASISEFPPRDNVLMNPSAAMNSYLLEKDPSLDIVVTHDEEWMETMQRFGVDADTTDESLWSRIRDELNKRLLSATAYSTRLSQVNAPHDQDSDDQLDNLTALPSFSASSAIDRPMPSSPSGAIGYPRILPSTSRFSGPSPGGMNEASDWPARQLKPPMPPSQSSMYLPPFYDSAEADVSAMAYHGYRNDSSFTSPPFADPYRQYETFPAHPPSSSNYPYLTPPQEEIRTLRRRVKELERASEQDSQHIQMLQMELNSNSSPQLSTSPSFQESWRLRTEARQRQFCSLNRAGNALCAWHDARRERRVHPPRLAPPGYLNCGCSFEEALFEESLSRHGVGSYLPGENVRMDPALRNPLLKLLQERYGYRDGDFERDPRTGDWVAGDGPAKWEQPTHVGVTDPRRPQGKPRSSMNETGQVTPVGFTSVPSNDLIATTPPVV</sequence>
<feature type="coiled-coil region" evidence="1">
    <location>
        <begin position="578"/>
        <end position="605"/>
    </location>
</feature>
<dbReference type="EMBL" id="FUEG01000012">
    <property type="protein sequence ID" value="SJL10377.1"/>
    <property type="molecule type" value="Genomic_DNA"/>
</dbReference>
<evidence type="ECO:0000313" key="4">
    <source>
        <dbReference type="Proteomes" id="UP000219338"/>
    </source>
</evidence>
<organism evidence="3 4">
    <name type="scientific">Armillaria ostoyae</name>
    <name type="common">Armillaria root rot fungus</name>
    <dbReference type="NCBI Taxonomy" id="47428"/>
    <lineage>
        <taxon>Eukaryota</taxon>
        <taxon>Fungi</taxon>
        <taxon>Dikarya</taxon>
        <taxon>Basidiomycota</taxon>
        <taxon>Agaricomycotina</taxon>
        <taxon>Agaricomycetes</taxon>
        <taxon>Agaricomycetidae</taxon>
        <taxon>Agaricales</taxon>
        <taxon>Marasmiineae</taxon>
        <taxon>Physalacriaceae</taxon>
        <taxon>Armillaria</taxon>
    </lineage>
</organism>
<feature type="region of interest" description="Disordered" evidence="2">
    <location>
        <begin position="727"/>
        <end position="789"/>
    </location>
</feature>
<protein>
    <submittedName>
        <fullName evidence="3">Uncharacterized protein</fullName>
    </submittedName>
</protein>
<keyword evidence="1" id="KW-0175">Coiled coil</keyword>
<dbReference type="AlphaFoldDB" id="A0A284RNP0"/>
<reference evidence="4" key="1">
    <citation type="journal article" date="2017" name="Nat. Ecol. Evol.">
        <title>Genome expansion and lineage-specific genetic innovations in the forest pathogenic fungi Armillaria.</title>
        <authorList>
            <person name="Sipos G."/>
            <person name="Prasanna A.N."/>
            <person name="Walter M.C."/>
            <person name="O'Connor E."/>
            <person name="Balint B."/>
            <person name="Krizsan K."/>
            <person name="Kiss B."/>
            <person name="Hess J."/>
            <person name="Varga T."/>
            <person name="Slot J."/>
            <person name="Riley R."/>
            <person name="Boka B."/>
            <person name="Rigling D."/>
            <person name="Barry K."/>
            <person name="Lee J."/>
            <person name="Mihaltcheva S."/>
            <person name="LaButti K."/>
            <person name="Lipzen A."/>
            <person name="Waldron R."/>
            <person name="Moloney N.M."/>
            <person name="Sperisen C."/>
            <person name="Kredics L."/>
            <person name="Vagvoelgyi C."/>
            <person name="Patrignani A."/>
            <person name="Fitzpatrick D."/>
            <person name="Nagy I."/>
            <person name="Doyle S."/>
            <person name="Anderson J.B."/>
            <person name="Grigoriev I.V."/>
            <person name="Gueldener U."/>
            <person name="Muensterkoetter M."/>
            <person name="Nagy L.G."/>
        </authorList>
    </citation>
    <scope>NUCLEOTIDE SEQUENCE [LARGE SCALE GENOMIC DNA]</scope>
    <source>
        <strain evidence="4">C18/9</strain>
    </source>
</reference>
<keyword evidence="4" id="KW-1185">Reference proteome</keyword>